<gene>
    <name evidence="2" type="ORF">PECUL_23A040321</name>
</gene>
<organism evidence="2 3">
    <name type="scientific">Pelobates cultripes</name>
    <name type="common">Western spadefoot toad</name>
    <dbReference type="NCBI Taxonomy" id="61616"/>
    <lineage>
        <taxon>Eukaryota</taxon>
        <taxon>Metazoa</taxon>
        <taxon>Chordata</taxon>
        <taxon>Craniata</taxon>
        <taxon>Vertebrata</taxon>
        <taxon>Euteleostomi</taxon>
        <taxon>Amphibia</taxon>
        <taxon>Batrachia</taxon>
        <taxon>Anura</taxon>
        <taxon>Pelobatoidea</taxon>
        <taxon>Pelobatidae</taxon>
        <taxon>Pelobates</taxon>
    </lineage>
</organism>
<evidence type="ECO:0000256" key="1">
    <source>
        <dbReference type="SAM" id="Coils"/>
    </source>
</evidence>
<dbReference type="AlphaFoldDB" id="A0AAD1SFI9"/>
<feature type="coiled-coil region" evidence="1">
    <location>
        <begin position="15"/>
        <end position="49"/>
    </location>
</feature>
<name>A0AAD1SFI9_PELCU</name>
<dbReference type="EMBL" id="OW240917">
    <property type="protein sequence ID" value="CAH2299703.1"/>
    <property type="molecule type" value="Genomic_DNA"/>
</dbReference>
<evidence type="ECO:0000313" key="3">
    <source>
        <dbReference type="Proteomes" id="UP001295444"/>
    </source>
</evidence>
<reference evidence="2" key="1">
    <citation type="submission" date="2022-03" db="EMBL/GenBank/DDBJ databases">
        <authorList>
            <person name="Alioto T."/>
            <person name="Alioto T."/>
            <person name="Gomez Garrido J."/>
        </authorList>
    </citation>
    <scope>NUCLEOTIDE SEQUENCE</scope>
</reference>
<evidence type="ECO:0000313" key="2">
    <source>
        <dbReference type="EMBL" id="CAH2299703.1"/>
    </source>
</evidence>
<protein>
    <submittedName>
        <fullName evidence="2">Uncharacterized protein</fullName>
    </submittedName>
</protein>
<keyword evidence="3" id="KW-1185">Reference proteome</keyword>
<sequence>MKQFDADINLVRTEIQAVTAQVQASEEDILDLRQEVKRKEDTLRHLQSANTVFQNTQDAMEDCSRRTDIIIREIPDIGPTKLSQFRRRLTAVLLPHTHAKKLEFDGHFRINKAKRAPTMALRDFLVRCHSTSNKRSIMAAVGGEAPVRL</sequence>
<accession>A0AAD1SFI9</accession>
<dbReference type="Proteomes" id="UP001295444">
    <property type="component" value="Chromosome 06"/>
</dbReference>
<proteinExistence type="predicted"/>
<keyword evidence="1" id="KW-0175">Coiled coil</keyword>